<evidence type="ECO:0000256" key="3">
    <source>
        <dbReference type="ARBA" id="ARBA00022692"/>
    </source>
</evidence>
<dbReference type="InterPro" id="IPR011500">
    <property type="entry name" value="GPCR_3_9-Cys_dom"/>
</dbReference>
<protein>
    <submittedName>
        <fullName evidence="14">Vomeronasal type-2 receptor 116-like</fullName>
    </submittedName>
</protein>
<dbReference type="SUPFAM" id="SSF53822">
    <property type="entry name" value="Periplasmic binding protein-like I"/>
    <property type="match status" value="1"/>
</dbReference>
<evidence type="ECO:0000256" key="8">
    <source>
        <dbReference type="ARBA" id="ARBA00023170"/>
    </source>
</evidence>
<keyword evidence="4" id="KW-0732">Signal</keyword>
<dbReference type="PANTHER" id="PTHR24061">
    <property type="entry name" value="CALCIUM-SENSING RECEPTOR-RELATED"/>
    <property type="match status" value="1"/>
</dbReference>
<dbReference type="PANTHER" id="PTHR24061:SF545">
    <property type="entry name" value="VOMERONASAL 2, RECEPTOR 118-RELATED"/>
    <property type="match status" value="1"/>
</dbReference>
<organism evidence="13 14">
    <name type="scientific">Microtus ochrogaster</name>
    <name type="common">Prairie vole</name>
    <dbReference type="NCBI Taxonomy" id="79684"/>
    <lineage>
        <taxon>Eukaryota</taxon>
        <taxon>Metazoa</taxon>
        <taxon>Chordata</taxon>
        <taxon>Craniata</taxon>
        <taxon>Vertebrata</taxon>
        <taxon>Euteleostomi</taxon>
        <taxon>Mammalia</taxon>
        <taxon>Eutheria</taxon>
        <taxon>Euarchontoglires</taxon>
        <taxon>Glires</taxon>
        <taxon>Rodentia</taxon>
        <taxon>Myomorpha</taxon>
        <taxon>Muroidea</taxon>
        <taxon>Cricetidae</taxon>
        <taxon>Arvicolinae</taxon>
        <taxon>Microtus</taxon>
    </lineage>
</organism>
<comment type="subcellular location">
    <subcellularLocation>
        <location evidence="1">Cell membrane</location>
        <topology evidence="1">Multi-pass membrane protein</topology>
    </subcellularLocation>
</comment>
<keyword evidence="3 11" id="KW-0812">Transmembrane</keyword>
<feature type="transmembrane region" description="Helical" evidence="11">
    <location>
        <begin position="787"/>
        <end position="807"/>
    </location>
</feature>
<evidence type="ECO:0000256" key="2">
    <source>
        <dbReference type="ARBA" id="ARBA00022475"/>
    </source>
</evidence>
<dbReference type="InterPro" id="IPR001828">
    <property type="entry name" value="ANF_lig-bd_rcpt"/>
</dbReference>
<evidence type="ECO:0000256" key="11">
    <source>
        <dbReference type="SAM" id="Phobius"/>
    </source>
</evidence>
<feature type="transmembrane region" description="Helical" evidence="11">
    <location>
        <begin position="593"/>
        <end position="616"/>
    </location>
</feature>
<dbReference type="RefSeq" id="XP_005372244.1">
    <property type="nucleotide sequence ID" value="XM_005372187.1"/>
</dbReference>
<dbReference type="InterPro" id="IPR038550">
    <property type="entry name" value="GPCR_3_9-Cys_sf"/>
</dbReference>
<dbReference type="Pfam" id="PF07562">
    <property type="entry name" value="NCD3G"/>
    <property type="match status" value="1"/>
</dbReference>
<evidence type="ECO:0000256" key="5">
    <source>
        <dbReference type="ARBA" id="ARBA00022989"/>
    </source>
</evidence>
<keyword evidence="13" id="KW-1185">Reference proteome</keyword>
<dbReference type="Pfam" id="PF00003">
    <property type="entry name" value="7tm_3"/>
    <property type="match status" value="1"/>
</dbReference>
<dbReference type="InterPro" id="IPR000068">
    <property type="entry name" value="GPCR_3_Ca_sens_rcpt-rel"/>
</dbReference>
<feature type="transmembrane region" description="Helical" evidence="11">
    <location>
        <begin position="819"/>
        <end position="842"/>
    </location>
</feature>
<feature type="transmembrane region" description="Helical" evidence="11">
    <location>
        <begin position="628"/>
        <end position="651"/>
    </location>
</feature>
<dbReference type="PRINTS" id="PR01535">
    <property type="entry name" value="VOMERONASL2R"/>
</dbReference>
<accession>A0ABM0LT02</accession>
<proteinExistence type="predicted"/>
<dbReference type="Proteomes" id="UP000694915">
    <property type="component" value="Unplaced"/>
</dbReference>
<keyword evidence="2" id="KW-1003">Cell membrane</keyword>
<evidence type="ECO:0000313" key="14">
    <source>
        <dbReference type="RefSeq" id="XP_005372244.1"/>
    </source>
</evidence>
<keyword evidence="10" id="KW-0807">Transducer</keyword>
<dbReference type="InterPro" id="IPR004073">
    <property type="entry name" value="GPCR_3_vmron_rcpt_2"/>
</dbReference>
<dbReference type="InterPro" id="IPR017978">
    <property type="entry name" value="GPCR_3_C"/>
</dbReference>
<evidence type="ECO:0000256" key="4">
    <source>
        <dbReference type="ARBA" id="ARBA00022729"/>
    </source>
</evidence>
<evidence type="ECO:0000256" key="9">
    <source>
        <dbReference type="ARBA" id="ARBA00023180"/>
    </source>
</evidence>
<dbReference type="GeneID" id="101995356"/>
<dbReference type="Gene3D" id="3.40.50.2300">
    <property type="match status" value="2"/>
</dbReference>
<keyword evidence="8" id="KW-0675">Receptor</keyword>
<dbReference type="CDD" id="cd06365">
    <property type="entry name" value="PBP1_pheromone_receptor"/>
    <property type="match status" value="1"/>
</dbReference>
<evidence type="ECO:0000313" key="13">
    <source>
        <dbReference type="Proteomes" id="UP000694915"/>
    </source>
</evidence>
<feature type="transmembrane region" description="Helical" evidence="11">
    <location>
        <begin position="707"/>
        <end position="725"/>
    </location>
</feature>
<keyword evidence="5 11" id="KW-1133">Transmembrane helix</keyword>
<reference evidence="14" key="1">
    <citation type="submission" date="2025-08" db="UniProtKB">
        <authorList>
            <consortium name="RefSeq"/>
        </authorList>
    </citation>
    <scope>IDENTIFICATION</scope>
</reference>
<evidence type="ECO:0000256" key="10">
    <source>
        <dbReference type="ARBA" id="ARBA00023224"/>
    </source>
</evidence>
<keyword evidence="6" id="KW-0297">G-protein coupled receptor</keyword>
<evidence type="ECO:0000256" key="1">
    <source>
        <dbReference type="ARBA" id="ARBA00004651"/>
    </source>
</evidence>
<evidence type="ECO:0000259" key="12">
    <source>
        <dbReference type="PROSITE" id="PS50259"/>
    </source>
</evidence>
<feature type="non-terminal residue" evidence="14">
    <location>
        <position position="1"/>
    </location>
</feature>
<sequence>VPFVIRETLTMLTLISFFLTLKLLMLQCNFGIPRCLYSWTDNVYQDGDMVISAFLPFYGYQTSPNSEGSESTHISLWINSNNYQYAIALIFAIEEINRNPLLLPNVSLGYDIYTAGPQDQDSSWNILFWLTGKDKFIPNYTCRREEKSVAAITGPTWDISSLYGTFLGLYRYPLLTFGPFEPNLNDPGKFPSVYQMATKDSSLALGMVSLMVHFRWNWVGLVISEEKDVQFLSEIVREMERNSVCVAFTEMIPDNHFLMKEVDVYDSQIMMNSAKIIIIYGDTDSGLGVFFRRWEHVLPWRIWVTTSQWEVTTSMQHFILDSFHGTLIFSQHHGEISTFKDFVKTVTPSKYPEDIFLARLWEKYFNCALSDTSCKPVENCSSRGSLEWLPWYHFDTAMSDGSYHVYNAVYILAHTLHKMLVQQVDMQAMKIGGRIKYPHWKLNHILKNIQFINPAGDSVTLNPSEKLYVEYDILNFWNFPQGLGYKVKVGTFSPYLPPGQQLSLLEDRIEWSTGDQETPISVCSENCGPGFRKSLQEGKAICCFDCSPCPNNEISNGTDIDQCVKCPDDQYANTERTHCLQKSVTFLSYENPLGMALAGMALCLCMLTILILGIFVKHQNTPVVKANNSTLSYTLLISLTFSFLCSLLFIGQPNTATCILQQITFGIVFTVAVSTVLAKTITVVLAFKITTPGRWMRGLLKSGALKFIIPICTFTQIIFCGIWLGTSPPFVDTDAHSEHGQIILMCNKGSVTAFYCVLGYLGALSMGSFTVAFLARNLPDIFNEAKYLTFSMLVFCSVWVTFLPVYHSTKGKIMVAVEVSSILASSAGLLGCIFIPKCYIILMRPDKNSLKAMRDKASYNLYVASR</sequence>
<evidence type="ECO:0000256" key="6">
    <source>
        <dbReference type="ARBA" id="ARBA00023040"/>
    </source>
</evidence>
<keyword evidence="9" id="KW-0325">Glycoprotein</keyword>
<dbReference type="Gene3D" id="2.10.50.30">
    <property type="entry name" value="GPCR, family 3, nine cysteines domain"/>
    <property type="match status" value="1"/>
</dbReference>
<feature type="transmembrane region" description="Helical" evidence="11">
    <location>
        <begin position="663"/>
        <end position="687"/>
    </location>
</feature>
<name>A0ABM0LT02_MICOH</name>
<dbReference type="InterPro" id="IPR000337">
    <property type="entry name" value="GPCR_3"/>
</dbReference>
<evidence type="ECO:0000256" key="7">
    <source>
        <dbReference type="ARBA" id="ARBA00023136"/>
    </source>
</evidence>
<dbReference type="CDD" id="cd15283">
    <property type="entry name" value="7tmC_V2R_pheromone"/>
    <property type="match status" value="1"/>
</dbReference>
<dbReference type="PRINTS" id="PR00248">
    <property type="entry name" value="GPCRMGR"/>
</dbReference>
<gene>
    <name evidence="14" type="primary">LOC101995356</name>
</gene>
<feature type="domain" description="G-protein coupled receptors family 3 profile" evidence="12">
    <location>
        <begin position="593"/>
        <end position="857"/>
    </location>
</feature>
<dbReference type="InterPro" id="IPR028082">
    <property type="entry name" value="Peripla_BP_I"/>
</dbReference>
<feature type="transmembrane region" description="Helical" evidence="11">
    <location>
        <begin position="752"/>
        <end position="775"/>
    </location>
</feature>
<dbReference type="Pfam" id="PF01094">
    <property type="entry name" value="ANF_receptor"/>
    <property type="match status" value="1"/>
</dbReference>
<keyword evidence="7 11" id="KW-0472">Membrane</keyword>
<dbReference type="PROSITE" id="PS50259">
    <property type="entry name" value="G_PROTEIN_RECEP_F3_4"/>
    <property type="match status" value="1"/>
</dbReference>